<dbReference type="Pfam" id="PF00155">
    <property type="entry name" value="Aminotran_1_2"/>
    <property type="match status" value="1"/>
</dbReference>
<evidence type="ECO:0000256" key="5">
    <source>
        <dbReference type="ARBA" id="ARBA00022576"/>
    </source>
</evidence>
<proteinExistence type="inferred from homology"/>
<reference evidence="11 12" key="1">
    <citation type="submission" date="2016-01" db="EMBL/GenBank/DDBJ databases">
        <title>High potential of lignocellulose degradation of a new Verrucomicrobia species.</title>
        <authorList>
            <person name="Wang Y."/>
            <person name="Shi Y."/>
            <person name="Qiu Z."/>
            <person name="Liu S."/>
            <person name="Yang H."/>
        </authorList>
    </citation>
    <scope>NUCLEOTIDE SEQUENCE [LARGE SCALE GENOMIC DNA]</scope>
    <source>
        <strain evidence="11 12">TSB47</strain>
    </source>
</reference>
<evidence type="ECO:0000313" key="11">
    <source>
        <dbReference type="EMBL" id="OAM88585.1"/>
    </source>
</evidence>
<evidence type="ECO:0000259" key="10">
    <source>
        <dbReference type="Pfam" id="PF00155"/>
    </source>
</evidence>
<dbReference type="InterPro" id="IPR005861">
    <property type="entry name" value="HisP_aminotrans"/>
</dbReference>
<protein>
    <recommendedName>
        <fullName evidence="9">Histidinol-phosphate aminotransferase</fullName>
        <ecNumber evidence="9">2.6.1.9</ecNumber>
    </recommendedName>
    <alternativeName>
        <fullName evidence="9">Imidazole acetol-phosphate transaminase</fullName>
    </alternativeName>
</protein>
<dbReference type="PANTHER" id="PTHR43643">
    <property type="entry name" value="HISTIDINOL-PHOSPHATE AMINOTRANSFERASE 2"/>
    <property type="match status" value="1"/>
</dbReference>
<keyword evidence="5 9" id="KW-0032">Aminotransferase</keyword>
<keyword evidence="12" id="KW-1185">Reference proteome</keyword>
<evidence type="ECO:0000256" key="9">
    <source>
        <dbReference type="HAMAP-Rule" id="MF_01023"/>
    </source>
</evidence>
<dbReference type="GO" id="GO:0000105">
    <property type="term" value="P:L-histidine biosynthetic process"/>
    <property type="evidence" value="ECO:0007669"/>
    <property type="project" value="UniProtKB-UniRule"/>
</dbReference>
<dbReference type="HAMAP" id="MF_01023">
    <property type="entry name" value="HisC_aminotrans_2"/>
    <property type="match status" value="1"/>
</dbReference>
<dbReference type="InterPro" id="IPR004839">
    <property type="entry name" value="Aminotransferase_I/II_large"/>
</dbReference>
<evidence type="ECO:0000256" key="2">
    <source>
        <dbReference type="ARBA" id="ARBA00005011"/>
    </source>
</evidence>
<dbReference type="NCBIfam" id="TIGR01141">
    <property type="entry name" value="hisC"/>
    <property type="match status" value="1"/>
</dbReference>
<name>A0A178IHE6_9BACT</name>
<comment type="pathway">
    <text evidence="2 9">Amino-acid biosynthesis; L-histidine biosynthesis; L-histidine from 5-phospho-alpha-D-ribose 1-diphosphate: step 7/9.</text>
</comment>
<evidence type="ECO:0000256" key="1">
    <source>
        <dbReference type="ARBA" id="ARBA00001933"/>
    </source>
</evidence>
<evidence type="ECO:0000256" key="8">
    <source>
        <dbReference type="ARBA" id="ARBA00047481"/>
    </source>
</evidence>
<dbReference type="PANTHER" id="PTHR43643:SF3">
    <property type="entry name" value="HISTIDINOL-PHOSPHATE AMINOTRANSFERASE"/>
    <property type="match status" value="1"/>
</dbReference>
<dbReference type="OrthoDB" id="9813612at2"/>
<keyword evidence="9" id="KW-0028">Amino-acid biosynthesis</keyword>
<organism evidence="11 12">
    <name type="scientific">Termitidicoccus mucosus</name>
    <dbReference type="NCBI Taxonomy" id="1184151"/>
    <lineage>
        <taxon>Bacteria</taxon>
        <taxon>Pseudomonadati</taxon>
        <taxon>Verrucomicrobiota</taxon>
        <taxon>Opitutia</taxon>
        <taxon>Opitutales</taxon>
        <taxon>Opitutaceae</taxon>
        <taxon>Termitidicoccus</taxon>
    </lineage>
</organism>
<evidence type="ECO:0000256" key="3">
    <source>
        <dbReference type="ARBA" id="ARBA00007970"/>
    </source>
</evidence>
<comment type="catalytic activity">
    <reaction evidence="8 9">
        <text>L-histidinol phosphate + 2-oxoglutarate = 3-(imidazol-4-yl)-2-oxopropyl phosphate + L-glutamate</text>
        <dbReference type="Rhea" id="RHEA:23744"/>
        <dbReference type="ChEBI" id="CHEBI:16810"/>
        <dbReference type="ChEBI" id="CHEBI:29985"/>
        <dbReference type="ChEBI" id="CHEBI:57766"/>
        <dbReference type="ChEBI" id="CHEBI:57980"/>
        <dbReference type="EC" id="2.6.1.9"/>
    </reaction>
</comment>
<comment type="caution">
    <text evidence="11">The sequence shown here is derived from an EMBL/GenBank/DDBJ whole genome shotgun (WGS) entry which is preliminary data.</text>
</comment>
<dbReference type="RefSeq" id="WP_068771320.1">
    <property type="nucleotide sequence ID" value="NZ_CP109796.1"/>
</dbReference>
<dbReference type="GO" id="GO:0004400">
    <property type="term" value="F:histidinol-phosphate transaminase activity"/>
    <property type="evidence" value="ECO:0007669"/>
    <property type="project" value="UniProtKB-UniRule"/>
</dbReference>
<dbReference type="Gene3D" id="3.90.1150.10">
    <property type="entry name" value="Aspartate Aminotransferase, domain 1"/>
    <property type="match status" value="1"/>
</dbReference>
<keyword evidence="9" id="KW-0368">Histidine biosynthesis</keyword>
<evidence type="ECO:0000313" key="12">
    <source>
        <dbReference type="Proteomes" id="UP000078486"/>
    </source>
</evidence>
<keyword evidence="7 9" id="KW-0663">Pyridoxal phosphate</keyword>
<dbReference type="STRING" id="1184151.AW736_16085"/>
<feature type="modified residue" description="N6-(pyridoxal phosphate)lysine" evidence="9">
    <location>
        <position position="225"/>
    </location>
</feature>
<dbReference type="CDD" id="cd00609">
    <property type="entry name" value="AAT_like"/>
    <property type="match status" value="1"/>
</dbReference>
<dbReference type="SUPFAM" id="SSF53383">
    <property type="entry name" value="PLP-dependent transferases"/>
    <property type="match status" value="1"/>
</dbReference>
<sequence>MTPNPWIENLPVYEPGRPIEEVARELGFNLDEIIKVASNENELGPSPKAVAAMTAAAREMHRYPDGGCFYLKTKLAARLGTGAGNLAFGAGSNELIEFLGHIFLSPQTNMVVSDGSFAVYRLVAALFNSRAIVAPMKNFGHDLDAMIAAITPETRLIVVCNPNNPTGTALAPDALDRFIEKVPPHVLAVFDEAYFEYPPDAMRADLLKHVRAGRENVLLLRTFSKIYGLAGLRIGYAIGHERIIAALNRVRQPFNVGAMSAAAAAAALDDDAHLADSSRVNFAGLRFFEKNLPQIAGGLEYVPSFANFILVKTGRGREVFNTLQKRKIIVRPMDGYKLPDWIRITIGTEAQNTAVLAALREVLA</sequence>
<dbReference type="InterPro" id="IPR050106">
    <property type="entry name" value="HistidinolP_aminotransfase"/>
</dbReference>
<dbReference type="GO" id="GO:0030170">
    <property type="term" value="F:pyridoxal phosphate binding"/>
    <property type="evidence" value="ECO:0007669"/>
    <property type="project" value="InterPro"/>
</dbReference>
<feature type="domain" description="Aminotransferase class I/classII large" evidence="10">
    <location>
        <begin position="32"/>
        <end position="359"/>
    </location>
</feature>
<evidence type="ECO:0000256" key="6">
    <source>
        <dbReference type="ARBA" id="ARBA00022679"/>
    </source>
</evidence>
<dbReference type="InterPro" id="IPR015421">
    <property type="entry name" value="PyrdxlP-dep_Trfase_major"/>
</dbReference>
<comment type="cofactor">
    <cofactor evidence="1 9">
        <name>pyridoxal 5'-phosphate</name>
        <dbReference type="ChEBI" id="CHEBI:597326"/>
    </cofactor>
</comment>
<dbReference type="InterPro" id="IPR015422">
    <property type="entry name" value="PyrdxlP-dep_Trfase_small"/>
</dbReference>
<comment type="subunit">
    <text evidence="4 9">Homodimer.</text>
</comment>
<dbReference type="EMBL" id="LRRQ01000126">
    <property type="protein sequence ID" value="OAM88585.1"/>
    <property type="molecule type" value="Genomic_DNA"/>
</dbReference>
<accession>A0A178IHE6</accession>
<dbReference type="UniPathway" id="UPA00031">
    <property type="reaction ID" value="UER00012"/>
</dbReference>
<evidence type="ECO:0000256" key="7">
    <source>
        <dbReference type="ARBA" id="ARBA00022898"/>
    </source>
</evidence>
<dbReference type="Proteomes" id="UP000078486">
    <property type="component" value="Unassembled WGS sequence"/>
</dbReference>
<dbReference type="Gene3D" id="3.40.640.10">
    <property type="entry name" value="Type I PLP-dependent aspartate aminotransferase-like (Major domain)"/>
    <property type="match status" value="1"/>
</dbReference>
<dbReference type="InterPro" id="IPR015424">
    <property type="entry name" value="PyrdxlP-dep_Trfase"/>
</dbReference>
<evidence type="ECO:0000256" key="4">
    <source>
        <dbReference type="ARBA" id="ARBA00011738"/>
    </source>
</evidence>
<dbReference type="EC" id="2.6.1.9" evidence="9"/>
<dbReference type="AlphaFoldDB" id="A0A178IHE6"/>
<comment type="similarity">
    <text evidence="3 9">Belongs to the class-II pyridoxal-phosphate-dependent aminotransferase family. Histidinol-phosphate aminotransferase subfamily.</text>
</comment>
<keyword evidence="6 9" id="KW-0808">Transferase</keyword>
<gene>
    <name evidence="9" type="primary">hisC</name>
    <name evidence="11" type="ORF">AW736_16085</name>
</gene>